<sequence length="390" mass="45955">MEQHYSIRTYFKLNRVFMVSSGVWPYQPLHVARIIRLLWITQHISIMTPEIIKLIEVRGMADLLLECIPSVFYNIVIAVLYGTTIHHQRKIKELIEKIQKNWITISKKSEVEILTRYSNMGIRIGWLYIGALYFTLFIFCLFPLSPIVMDYVNPLNVSRQRLPLYRVQFFVDDKKYYWTILMHAYTTTMIGIIPLLTVDLFLANCTQHICGMMLILGKRLEKTMETTKLVVNKLDDNIYKDIRKCTILHTEILDFIEDINYIFSTAFGILLAVLTFLTSFTGIVVLIKWGDWNEVIRFGMFTMAELFHAFCYSYHSQDVIDHNNQIHKSIMNSGWYKSSMRTRVLVQMMFLRSNKPCLINCIIFPLSMENFTTILKTMFSYFTVVKSCRF</sequence>
<evidence type="ECO:0000256" key="6">
    <source>
        <dbReference type="ARBA" id="ARBA00023136"/>
    </source>
</evidence>
<feature type="transmembrane region" description="Helical" evidence="9">
    <location>
        <begin position="63"/>
        <end position="82"/>
    </location>
</feature>
<dbReference type="CTD" id="100463141"/>
<feature type="transmembrane region" description="Helical" evidence="9">
    <location>
        <begin position="126"/>
        <end position="149"/>
    </location>
</feature>
<keyword evidence="4 9" id="KW-0552">Olfaction</keyword>
<proteinExistence type="inferred from homology"/>
<organism evidence="10 11">
    <name type="scientific">Nasonia vitripennis</name>
    <name type="common">Parasitic wasp</name>
    <dbReference type="NCBI Taxonomy" id="7425"/>
    <lineage>
        <taxon>Eukaryota</taxon>
        <taxon>Metazoa</taxon>
        <taxon>Ecdysozoa</taxon>
        <taxon>Arthropoda</taxon>
        <taxon>Hexapoda</taxon>
        <taxon>Insecta</taxon>
        <taxon>Pterygota</taxon>
        <taxon>Neoptera</taxon>
        <taxon>Endopterygota</taxon>
        <taxon>Hymenoptera</taxon>
        <taxon>Apocrita</taxon>
        <taxon>Proctotrupomorpha</taxon>
        <taxon>Chalcidoidea</taxon>
        <taxon>Pteromalidae</taxon>
        <taxon>Pteromalinae</taxon>
        <taxon>Nasonia</taxon>
    </lineage>
</organism>
<evidence type="ECO:0000256" key="5">
    <source>
        <dbReference type="ARBA" id="ARBA00022989"/>
    </source>
</evidence>
<evidence type="ECO:0000256" key="9">
    <source>
        <dbReference type="RuleBase" id="RU351113"/>
    </source>
</evidence>
<keyword evidence="3 9" id="KW-0812">Transmembrane</keyword>
<evidence type="ECO:0000256" key="4">
    <source>
        <dbReference type="ARBA" id="ARBA00022725"/>
    </source>
</evidence>
<comment type="caution">
    <text evidence="9">Lacks conserved residue(s) required for the propagation of feature annotation.</text>
</comment>
<dbReference type="RefSeq" id="NP_001177574.1">
    <property type="nucleotide sequence ID" value="NM_001190645.1"/>
</dbReference>
<dbReference type="InParanoid" id="A0A7M6W5W5"/>
<dbReference type="SMR" id="A0A7M6W5W5"/>
<dbReference type="OrthoDB" id="6614360at2759"/>
<keyword evidence="8 9" id="KW-0807">Transducer</keyword>
<evidence type="ECO:0000256" key="7">
    <source>
        <dbReference type="ARBA" id="ARBA00023170"/>
    </source>
</evidence>
<evidence type="ECO:0000256" key="3">
    <source>
        <dbReference type="ARBA" id="ARBA00022692"/>
    </source>
</evidence>
<protein>
    <recommendedName>
        <fullName evidence="9">Odorant receptor</fullName>
    </recommendedName>
</protein>
<accession>A0A7M6W5W5</accession>
<dbReference type="PANTHER" id="PTHR21137">
    <property type="entry name" value="ODORANT RECEPTOR"/>
    <property type="match status" value="1"/>
</dbReference>
<dbReference type="KEGG" id="nvi:100463141"/>
<dbReference type="GO" id="GO:0005549">
    <property type="term" value="F:odorant binding"/>
    <property type="evidence" value="ECO:0007669"/>
    <property type="project" value="InterPro"/>
</dbReference>
<evidence type="ECO:0000313" key="11">
    <source>
        <dbReference type="Proteomes" id="UP000002358"/>
    </source>
</evidence>
<comment type="subcellular location">
    <subcellularLocation>
        <location evidence="9">Cell membrane</location>
        <topology evidence="9">Multi-pass membrane protein</topology>
    </subcellularLocation>
    <subcellularLocation>
        <location evidence="1">Membrane</location>
        <topology evidence="1">Multi-pass membrane protein</topology>
    </subcellularLocation>
</comment>
<keyword evidence="2 9" id="KW-0716">Sensory transduction</keyword>
<dbReference type="GO" id="GO:0007165">
    <property type="term" value="P:signal transduction"/>
    <property type="evidence" value="ECO:0007669"/>
    <property type="project" value="UniProtKB-KW"/>
</dbReference>
<dbReference type="InterPro" id="IPR004117">
    <property type="entry name" value="7tm6_olfct_rcpt"/>
</dbReference>
<evidence type="ECO:0000313" key="10">
    <source>
        <dbReference type="EnsemblMetazoa" id="NP_001177574"/>
    </source>
</evidence>
<dbReference type="GeneID" id="100463141"/>
<dbReference type="GO" id="GO:0004984">
    <property type="term" value="F:olfactory receptor activity"/>
    <property type="evidence" value="ECO:0007669"/>
    <property type="project" value="InterPro"/>
</dbReference>
<keyword evidence="6 9" id="KW-0472">Membrane</keyword>
<feature type="transmembrane region" description="Helical" evidence="9">
    <location>
        <begin position="176"/>
        <end position="203"/>
    </location>
</feature>
<keyword evidence="7 9" id="KW-0675">Receptor</keyword>
<dbReference type="EnsemblMetazoa" id="NM_001190645">
    <property type="protein sequence ID" value="NP_001177574"/>
    <property type="gene ID" value="GeneID_100463141"/>
</dbReference>
<feature type="transmembrane region" description="Helical" evidence="9">
    <location>
        <begin position="261"/>
        <end position="289"/>
    </location>
</feature>
<dbReference type="AlphaFoldDB" id="A0A7M6W5W5"/>
<dbReference type="GO" id="GO:0005886">
    <property type="term" value="C:plasma membrane"/>
    <property type="evidence" value="ECO:0007669"/>
    <property type="project" value="UniProtKB-SubCell"/>
</dbReference>
<dbReference type="Proteomes" id="UP000002358">
    <property type="component" value="Chromosome 2"/>
</dbReference>
<keyword evidence="11" id="KW-1185">Reference proteome</keyword>
<comment type="similarity">
    <text evidence="9">Belongs to the insect chemoreceptor superfamily. Heteromeric odorant receptor channel (TC 1.A.69) family.</text>
</comment>
<name>A0A7M6W5W5_NASVI</name>
<keyword evidence="5 9" id="KW-1133">Transmembrane helix</keyword>
<reference evidence="10" key="1">
    <citation type="submission" date="2021-01" db="UniProtKB">
        <authorList>
            <consortium name="EnsemblMetazoa"/>
        </authorList>
    </citation>
    <scope>IDENTIFICATION</scope>
</reference>
<evidence type="ECO:0000256" key="1">
    <source>
        <dbReference type="ARBA" id="ARBA00004141"/>
    </source>
</evidence>
<dbReference type="PANTHER" id="PTHR21137:SF26">
    <property type="entry name" value="ODORANT RECEPTOR 10A-RELATED"/>
    <property type="match status" value="1"/>
</dbReference>
<dbReference type="Pfam" id="PF02949">
    <property type="entry name" value="7tm_6"/>
    <property type="match status" value="1"/>
</dbReference>
<evidence type="ECO:0000256" key="2">
    <source>
        <dbReference type="ARBA" id="ARBA00022606"/>
    </source>
</evidence>
<evidence type="ECO:0000256" key="8">
    <source>
        <dbReference type="ARBA" id="ARBA00023224"/>
    </source>
</evidence>